<accession>A0AAP0M4H3</accession>
<evidence type="ECO:0000256" key="1">
    <source>
        <dbReference type="SAM" id="SignalP"/>
    </source>
</evidence>
<proteinExistence type="predicted"/>
<sequence length="148" mass="16438">MAASGAYCSRWCRTITAASFMLQQLLASVTGYVCACMNDPIKRGLDDGDVSDVCSNCGVASFNDGEASTTARLVVCSDSNVLRRGWEEDGDRSTALQALQIPDIRFSGCKCMIRSDFWICMIRSDWTESHEIKLDFSFEYDVNPIFLN</sequence>
<reference evidence="2 3" key="1">
    <citation type="submission" date="2024-05" db="EMBL/GenBank/DDBJ databases">
        <title>Haplotype-resolved chromosome-level genome assembly of Huyou (Citrus changshanensis).</title>
        <authorList>
            <person name="Miao C."/>
            <person name="Chen W."/>
            <person name="Wu Y."/>
            <person name="Wang L."/>
            <person name="Zhao S."/>
            <person name="Grierson D."/>
            <person name="Xu C."/>
            <person name="Chen K."/>
        </authorList>
    </citation>
    <scope>NUCLEOTIDE SEQUENCE [LARGE SCALE GENOMIC DNA]</scope>
    <source>
        <strain evidence="2">01-14</strain>
        <tissue evidence="2">Leaf</tissue>
    </source>
</reference>
<gene>
    <name evidence="2" type="ORF">WN944_013726</name>
</gene>
<dbReference type="Proteomes" id="UP001428341">
    <property type="component" value="Unassembled WGS sequence"/>
</dbReference>
<name>A0AAP0M4H3_9ROSI</name>
<organism evidence="2 3">
    <name type="scientific">Citrus x changshan-huyou</name>
    <dbReference type="NCBI Taxonomy" id="2935761"/>
    <lineage>
        <taxon>Eukaryota</taxon>
        <taxon>Viridiplantae</taxon>
        <taxon>Streptophyta</taxon>
        <taxon>Embryophyta</taxon>
        <taxon>Tracheophyta</taxon>
        <taxon>Spermatophyta</taxon>
        <taxon>Magnoliopsida</taxon>
        <taxon>eudicotyledons</taxon>
        <taxon>Gunneridae</taxon>
        <taxon>Pentapetalae</taxon>
        <taxon>rosids</taxon>
        <taxon>malvids</taxon>
        <taxon>Sapindales</taxon>
        <taxon>Rutaceae</taxon>
        <taxon>Aurantioideae</taxon>
        <taxon>Citrus</taxon>
    </lineage>
</organism>
<keyword evidence="1" id="KW-0732">Signal</keyword>
<keyword evidence="3" id="KW-1185">Reference proteome</keyword>
<evidence type="ECO:0000313" key="2">
    <source>
        <dbReference type="EMBL" id="KAK9198541.1"/>
    </source>
</evidence>
<comment type="caution">
    <text evidence="2">The sequence shown here is derived from an EMBL/GenBank/DDBJ whole genome shotgun (WGS) entry which is preliminary data.</text>
</comment>
<dbReference type="EMBL" id="JBCGBO010000005">
    <property type="protein sequence ID" value="KAK9198541.1"/>
    <property type="molecule type" value="Genomic_DNA"/>
</dbReference>
<dbReference type="AlphaFoldDB" id="A0AAP0M4H3"/>
<evidence type="ECO:0000313" key="3">
    <source>
        <dbReference type="Proteomes" id="UP001428341"/>
    </source>
</evidence>
<protein>
    <submittedName>
        <fullName evidence="2">Uncharacterized protein</fullName>
    </submittedName>
</protein>
<feature type="chain" id="PRO_5042931801" evidence="1">
    <location>
        <begin position="28"/>
        <end position="148"/>
    </location>
</feature>
<feature type="signal peptide" evidence="1">
    <location>
        <begin position="1"/>
        <end position="27"/>
    </location>
</feature>